<dbReference type="Proteomes" id="UP000481861">
    <property type="component" value="Unassembled WGS sequence"/>
</dbReference>
<reference evidence="3 4" key="1">
    <citation type="submission" date="2020-01" db="EMBL/GenBank/DDBJ databases">
        <authorList>
            <consortium name="DOE Joint Genome Institute"/>
            <person name="Haridas S."/>
            <person name="Albert R."/>
            <person name="Binder M."/>
            <person name="Bloem J."/>
            <person name="Labutti K."/>
            <person name="Salamov A."/>
            <person name="Andreopoulos B."/>
            <person name="Baker S.E."/>
            <person name="Barry K."/>
            <person name="Bills G."/>
            <person name="Bluhm B.H."/>
            <person name="Cannon C."/>
            <person name="Castanera R."/>
            <person name="Culley D.E."/>
            <person name="Daum C."/>
            <person name="Ezra D."/>
            <person name="Gonzalez J.B."/>
            <person name="Henrissat B."/>
            <person name="Kuo A."/>
            <person name="Liang C."/>
            <person name="Lipzen A."/>
            <person name="Lutzoni F."/>
            <person name="Magnuson J."/>
            <person name="Mondo S."/>
            <person name="Nolan M."/>
            <person name="Ohm R."/>
            <person name="Pangilinan J."/>
            <person name="Park H.-J.H."/>
            <person name="Ramirez L."/>
            <person name="Alfaro M."/>
            <person name="Sun H."/>
            <person name="Tritt A."/>
            <person name="Yoshinaga Y."/>
            <person name="Zwiers L.-H.L."/>
            <person name="Turgeon B.G."/>
            <person name="Goodwin S.B."/>
            <person name="Spatafora J.W."/>
            <person name="Crous P.W."/>
            <person name="Grigoriev I.V."/>
        </authorList>
    </citation>
    <scope>NUCLEOTIDE SEQUENCE [LARGE SCALE GENOMIC DNA]</scope>
    <source>
        <strain evidence="3 4">CBS 611.86</strain>
    </source>
</reference>
<feature type="compositionally biased region" description="Pro residues" evidence="1">
    <location>
        <begin position="42"/>
        <end position="54"/>
    </location>
</feature>
<dbReference type="OrthoDB" id="43122at2759"/>
<evidence type="ECO:0000256" key="1">
    <source>
        <dbReference type="SAM" id="MobiDB-lite"/>
    </source>
</evidence>
<gene>
    <name evidence="3" type="ORF">BDV95DRAFT_595194</name>
</gene>
<dbReference type="CDD" id="cd22265">
    <property type="entry name" value="UDM1_RNF168"/>
    <property type="match status" value="1"/>
</dbReference>
<accession>A0A7C8I7L6</accession>
<feature type="compositionally biased region" description="Basic and acidic residues" evidence="1">
    <location>
        <begin position="144"/>
        <end position="228"/>
    </location>
</feature>
<sequence length="935" mass="102380">MEPETSSPQAAPAKISRYRSVRIAQAKQGQAHLQHFAEEHPAAPPVPAMPPAAPMEPQKEATVSRSMSRYHRRPQTSNGPSTKAPPIRSNTVQVPPVPSPAQTSSAARNRATSSPQQPSRAASNAQSRVPNLARSRPDAAPLLEKLEGNREPGQTARDEAKQLMRDEAERQQRMQETLRAEKRFRLEAEQAERDRQERLRSEDEAARSRAEGEEAEEARRQKEEDERGKRLRKAATTKMLQQRDDEQRRARYDQAARKAQTSPPVSPPKHGGAFGGLFRRRKDDAPSSPESPADAAKSRQTSNEKRDLETIRPGGGGAVLGIDAPISASNAGDRRVMVRCNKTNILLPVTPTTTPLDLIKSASNILSETIDVRSAVVLEIFQKVSVRRPLRNYEHVRDVMNSWDDDKQNDLLILDSVSNHIDQQDLIASRVPDTKPPGMGCYIHYSSRPGKWSKRYITLREDGQLVLSKSETSKDLTNICHLSDFDIYSPLDRKLAKVKPPKKICYAVKSQEKSNIFSDETGYVHFFCTNDKNTASLFYTTLQGWRSWWLKHVMGEGQKKTKAPDPNVVDALAPSRSAPAALELSFGTSSHARNESVGSHYQLGSFQPLLDLGHFGQKTQEERKPGLFPDDAPLARFNSRAMHQRKMSTRSKAPPPVSYNLGHTVSNDNVPPSTGDISQAQGSSAEPGSDTFAATGLLGRAYSQRQRALQGREETPSGPFTEGPSLINNMSQPSSNDAGLNRKSSVRSTGHRRISSDLQRSASKRGMPQPLIDLTPTYRAPPQHARKGKAFIPEGDSGPLIENATSLDEAIKIPPSIDWRSRPTTGRPTHGTYGTGGHERTRSLKGRGEGLAAYTVNNHSGAPEDDSNAFTGGGLLARVGYGQGNAKVGHGVMDGSKARGPMLDFRENPTFASGSLLAGVERSQGAGGPVVARDK</sequence>
<feature type="region of interest" description="Disordered" evidence="1">
    <location>
        <begin position="1"/>
        <end position="316"/>
    </location>
</feature>
<dbReference type="Gene3D" id="2.30.29.30">
    <property type="entry name" value="Pleckstrin-homology domain (PH domain)/Phosphotyrosine-binding domain (PTB)"/>
    <property type="match status" value="1"/>
</dbReference>
<feature type="compositionally biased region" description="Low complexity" evidence="1">
    <location>
        <begin position="101"/>
        <end position="114"/>
    </location>
</feature>
<dbReference type="Pfam" id="PF00169">
    <property type="entry name" value="PH"/>
    <property type="match status" value="1"/>
</dbReference>
<feature type="compositionally biased region" description="Polar residues" evidence="1">
    <location>
        <begin position="661"/>
        <end position="686"/>
    </location>
</feature>
<dbReference type="AlphaFoldDB" id="A0A7C8I7L6"/>
<evidence type="ECO:0000313" key="3">
    <source>
        <dbReference type="EMBL" id="KAF2871346.1"/>
    </source>
</evidence>
<dbReference type="InterPro" id="IPR011993">
    <property type="entry name" value="PH-like_dom_sf"/>
</dbReference>
<name>A0A7C8I7L6_9PLEO</name>
<feature type="compositionally biased region" description="Polar residues" evidence="1">
    <location>
        <begin position="115"/>
        <end position="129"/>
    </location>
</feature>
<feature type="domain" description="PH" evidence="2">
    <location>
        <begin position="439"/>
        <end position="543"/>
    </location>
</feature>
<dbReference type="InterPro" id="IPR001849">
    <property type="entry name" value="PH_domain"/>
</dbReference>
<comment type="caution">
    <text evidence="3">The sequence shown here is derived from an EMBL/GenBank/DDBJ whole genome shotgun (WGS) entry which is preliminary data.</text>
</comment>
<dbReference type="SUPFAM" id="SSF50729">
    <property type="entry name" value="PH domain-like"/>
    <property type="match status" value="1"/>
</dbReference>
<organism evidence="3 4">
    <name type="scientific">Massariosphaeria phaeospora</name>
    <dbReference type="NCBI Taxonomy" id="100035"/>
    <lineage>
        <taxon>Eukaryota</taxon>
        <taxon>Fungi</taxon>
        <taxon>Dikarya</taxon>
        <taxon>Ascomycota</taxon>
        <taxon>Pezizomycotina</taxon>
        <taxon>Dothideomycetes</taxon>
        <taxon>Pleosporomycetidae</taxon>
        <taxon>Pleosporales</taxon>
        <taxon>Pleosporales incertae sedis</taxon>
        <taxon>Massariosphaeria</taxon>
    </lineage>
</organism>
<keyword evidence="4" id="KW-1185">Reference proteome</keyword>
<feature type="compositionally biased region" description="Low complexity" evidence="1">
    <location>
        <begin position="286"/>
        <end position="295"/>
    </location>
</feature>
<dbReference type="PANTHER" id="PTHR38700">
    <property type="entry name" value="YALI0E22418P"/>
    <property type="match status" value="1"/>
</dbReference>
<proteinExistence type="predicted"/>
<dbReference type="EMBL" id="JAADJZ010000012">
    <property type="protein sequence ID" value="KAF2871346.1"/>
    <property type="molecule type" value="Genomic_DNA"/>
</dbReference>
<feature type="region of interest" description="Disordered" evidence="1">
    <location>
        <begin position="816"/>
        <end position="843"/>
    </location>
</feature>
<feature type="compositionally biased region" description="Basic and acidic residues" evidence="1">
    <location>
        <begin position="241"/>
        <end position="256"/>
    </location>
</feature>
<feature type="compositionally biased region" description="Polar residues" evidence="1">
    <location>
        <begin position="726"/>
        <end position="748"/>
    </location>
</feature>
<protein>
    <recommendedName>
        <fullName evidence="2">PH domain-containing protein</fullName>
    </recommendedName>
</protein>
<dbReference type="PANTHER" id="PTHR38700:SF1">
    <property type="entry name" value="PH DOMAIN-CONTAINING PROTEIN"/>
    <property type="match status" value="1"/>
</dbReference>
<feature type="region of interest" description="Disordered" evidence="1">
    <location>
        <begin position="641"/>
        <end position="799"/>
    </location>
</feature>
<evidence type="ECO:0000259" key="2">
    <source>
        <dbReference type="Pfam" id="PF00169"/>
    </source>
</evidence>
<evidence type="ECO:0000313" key="4">
    <source>
        <dbReference type="Proteomes" id="UP000481861"/>
    </source>
</evidence>